<keyword evidence="1" id="KW-0479">Metal-binding</keyword>
<feature type="compositionally biased region" description="Polar residues" evidence="2">
    <location>
        <begin position="762"/>
        <end position="779"/>
    </location>
</feature>
<protein>
    <submittedName>
        <fullName evidence="5">Uncharacterized protein</fullName>
    </submittedName>
</protein>
<dbReference type="GO" id="GO:0004222">
    <property type="term" value="F:metalloendopeptidase activity"/>
    <property type="evidence" value="ECO:0000318"/>
    <property type="project" value="GO_Central"/>
</dbReference>
<dbReference type="InterPro" id="IPR001762">
    <property type="entry name" value="Disintegrin_dom"/>
</dbReference>
<dbReference type="OrthoDB" id="2149267at2759"/>
<dbReference type="SUPFAM" id="SSF55486">
    <property type="entry name" value="Metalloproteases ('zincins'), catalytic domain"/>
    <property type="match status" value="1"/>
</dbReference>
<feature type="binding site" evidence="1">
    <location>
        <position position="407"/>
    </location>
    <ligand>
        <name>Zn(2+)</name>
        <dbReference type="ChEBI" id="CHEBI:29105"/>
        <note>catalytic</note>
    </ligand>
</feature>
<dbReference type="InterPro" id="IPR024079">
    <property type="entry name" value="MetalloPept_cat_dom_sf"/>
</dbReference>
<organism evidence="5 6">
    <name type="scientific">Pristionchus pacificus</name>
    <name type="common">Parasitic nematode worm</name>
    <dbReference type="NCBI Taxonomy" id="54126"/>
    <lineage>
        <taxon>Eukaryota</taxon>
        <taxon>Metazoa</taxon>
        <taxon>Ecdysozoa</taxon>
        <taxon>Nematoda</taxon>
        <taxon>Chromadorea</taxon>
        <taxon>Rhabditida</taxon>
        <taxon>Rhabditina</taxon>
        <taxon>Diplogasteromorpha</taxon>
        <taxon>Diplogasteroidea</taxon>
        <taxon>Neodiplogasteridae</taxon>
        <taxon>Pristionchus</taxon>
    </lineage>
</organism>
<sequence length="796" mass="90523">MKCLLIFLLIFASGESLNKFLKHYEPLNYQPTDLSRASRSTDERIRLNFHAYDRDFKLILARVQEKDSVFFKDATFEYENETVKIEWEHNIFQGIIEGEDNSHVSGSIRYGVFEGVIEMSNGEEFWIESSYPYNSTSSFHSFIYSANEIEKPVERTKREYGRIRPPQDLFRPGRNGYHSPEYLERYSSSHYIPYEMCDIEISGKPLPLKGVPSPQENHDSMFSQENNKRRHRSESIKENGIFSNRICGLLITIDHTLYEYVFNGAGRGDVRETRSELKRMMQVQLERVNEIYRKIDFGGITEIHFKIAGFKIWERADQIANPFAGETTNANEFLDWHSAQNHDKDCLSYVFTFRDFEKSTQGLAFACFLCTKAKALGGGKSYNTGMISFRSNGNEVPERLRHLTLAHELAHSLGSNHDQSLLENGVDLESTLYPECDYDKKNGHFIMFQYANDGYKPNHHLFSPCSIRNITRNLRRLLAVDPRTGYDVQTNCLKESDTPICGNGYIEQGEVCDCGYNKQECEDARDDCCWPGDDPFRPCKLKDKRQCSPSQGNCCNEQCQYKGVAEICSPDKDCTSKTNCLADNATCPPSNPINNGLPCDDATGPCETSDNTCIRHCNLEGTCTSTAEISEFFHRKYTQKGRWGHPGLLKKANEVCKEGLGYCDDIGICRDLVHEKSLAQGRTDHGLKTFGEYLQDNWWLLIVIIVIGILILGVCAALCYYKIPKLSLRSLPRETKSIQVEVKAEVSSLELKASDFGVNPATADQSKMSGTVAPSQLTGQWRYPESKETKKKKGGK</sequence>
<dbReference type="InterPro" id="IPR051489">
    <property type="entry name" value="ADAM_Metalloproteinase"/>
</dbReference>
<dbReference type="GO" id="GO:0006509">
    <property type="term" value="P:membrane protein ectodomain proteolysis"/>
    <property type="evidence" value="ECO:0000318"/>
    <property type="project" value="GO_Central"/>
</dbReference>
<keyword evidence="3" id="KW-1133">Transmembrane helix</keyword>
<dbReference type="GO" id="GO:0007219">
    <property type="term" value="P:Notch signaling pathway"/>
    <property type="evidence" value="ECO:0000318"/>
    <property type="project" value="GO_Central"/>
</dbReference>
<dbReference type="InterPro" id="IPR001590">
    <property type="entry name" value="Peptidase_M12B"/>
</dbReference>
<feature type="binding site" evidence="1">
    <location>
        <position position="417"/>
    </location>
    <ligand>
        <name>Zn(2+)</name>
        <dbReference type="ChEBI" id="CHEBI:29105"/>
        <note>catalytic</note>
    </ligand>
</feature>
<reference evidence="6" key="1">
    <citation type="journal article" date="2008" name="Nat. Genet.">
        <title>The Pristionchus pacificus genome provides a unique perspective on nematode lifestyle and parasitism.</title>
        <authorList>
            <person name="Dieterich C."/>
            <person name="Clifton S.W."/>
            <person name="Schuster L.N."/>
            <person name="Chinwalla A."/>
            <person name="Delehaunty K."/>
            <person name="Dinkelacker I."/>
            <person name="Fulton L."/>
            <person name="Fulton R."/>
            <person name="Godfrey J."/>
            <person name="Minx P."/>
            <person name="Mitreva M."/>
            <person name="Roeseler W."/>
            <person name="Tian H."/>
            <person name="Witte H."/>
            <person name="Yang S.P."/>
            <person name="Wilson R.K."/>
            <person name="Sommer R.J."/>
        </authorList>
    </citation>
    <scope>NUCLEOTIDE SEQUENCE [LARGE SCALE GENOMIC DNA]</scope>
    <source>
        <strain evidence="6">PS312</strain>
    </source>
</reference>
<comment type="caution">
    <text evidence="1">Lacks conserved residue(s) required for the propagation of feature annotation.</text>
</comment>
<keyword evidence="1" id="KW-0862">Zinc</keyword>
<dbReference type="PROSITE" id="PS50215">
    <property type="entry name" value="ADAM_MEPRO"/>
    <property type="match status" value="1"/>
</dbReference>
<dbReference type="AlphaFoldDB" id="A0A2A6BGS2"/>
<evidence type="ECO:0000256" key="2">
    <source>
        <dbReference type="SAM" id="MobiDB-lite"/>
    </source>
</evidence>
<evidence type="ECO:0000313" key="5">
    <source>
        <dbReference type="EnsemblMetazoa" id="PPA26741.1"/>
    </source>
</evidence>
<dbReference type="Gene3D" id="4.10.70.10">
    <property type="entry name" value="Disintegrin domain"/>
    <property type="match status" value="1"/>
</dbReference>
<dbReference type="PANTHER" id="PTHR45702">
    <property type="entry name" value="ADAM10/ADAM17 METALLOPEPTIDASE FAMILY MEMBER"/>
    <property type="match status" value="1"/>
</dbReference>
<evidence type="ECO:0000256" key="3">
    <source>
        <dbReference type="SAM" id="Phobius"/>
    </source>
</evidence>
<keyword evidence="3" id="KW-0472">Membrane</keyword>
<keyword evidence="3" id="KW-0812">Transmembrane</keyword>
<dbReference type="PANTHER" id="PTHR45702:SF2">
    <property type="entry name" value="KUZBANIAN, ISOFORM A"/>
    <property type="match status" value="1"/>
</dbReference>
<feature type="active site" evidence="1">
    <location>
        <position position="408"/>
    </location>
</feature>
<feature type="chain" id="PRO_5043411164" evidence="4">
    <location>
        <begin position="17"/>
        <end position="796"/>
    </location>
</feature>
<name>A0A2A6BGS2_PRIPA</name>
<dbReference type="InterPro" id="IPR036436">
    <property type="entry name" value="Disintegrin_dom_sf"/>
</dbReference>
<dbReference type="EnsemblMetazoa" id="PPA26741.1">
    <property type="protein sequence ID" value="PPA26741.1"/>
    <property type="gene ID" value="WBGene00116295"/>
</dbReference>
<dbReference type="Pfam" id="PF13688">
    <property type="entry name" value="Reprolysin_5"/>
    <property type="match status" value="1"/>
</dbReference>
<reference evidence="5" key="2">
    <citation type="submission" date="2022-06" db="UniProtKB">
        <authorList>
            <consortium name="EnsemblMetazoa"/>
        </authorList>
    </citation>
    <scope>IDENTIFICATION</scope>
    <source>
        <strain evidence="5">PS312</strain>
    </source>
</reference>
<feature type="region of interest" description="Disordered" evidence="2">
    <location>
        <begin position="212"/>
        <end position="234"/>
    </location>
</feature>
<accession>A0A2A6BGS2</accession>
<feature type="region of interest" description="Disordered" evidence="2">
    <location>
        <begin position="759"/>
        <end position="796"/>
    </location>
</feature>
<dbReference type="SMART" id="SM00050">
    <property type="entry name" value="DISIN"/>
    <property type="match status" value="1"/>
</dbReference>
<evidence type="ECO:0000256" key="4">
    <source>
        <dbReference type="SAM" id="SignalP"/>
    </source>
</evidence>
<dbReference type="GO" id="GO:0005886">
    <property type="term" value="C:plasma membrane"/>
    <property type="evidence" value="ECO:0000318"/>
    <property type="project" value="GO_Central"/>
</dbReference>
<dbReference type="Proteomes" id="UP000005239">
    <property type="component" value="Unassembled WGS sequence"/>
</dbReference>
<dbReference type="Gene3D" id="3.40.390.10">
    <property type="entry name" value="Collagenase (Catalytic Domain)"/>
    <property type="match status" value="1"/>
</dbReference>
<gene>
    <name evidence="5" type="primary">WBGene00116295</name>
</gene>
<feature type="binding site" evidence="1">
    <location>
        <position position="411"/>
    </location>
    <ligand>
        <name>Zn(2+)</name>
        <dbReference type="ChEBI" id="CHEBI:29105"/>
        <note>catalytic</note>
    </ligand>
</feature>
<evidence type="ECO:0000256" key="1">
    <source>
        <dbReference type="PROSITE-ProRule" id="PRU00276"/>
    </source>
</evidence>
<keyword evidence="6" id="KW-1185">Reference proteome</keyword>
<dbReference type="PROSITE" id="PS50214">
    <property type="entry name" value="DISINTEGRIN_2"/>
    <property type="match status" value="1"/>
</dbReference>
<accession>A0A8R1YN11</accession>
<evidence type="ECO:0000313" key="6">
    <source>
        <dbReference type="Proteomes" id="UP000005239"/>
    </source>
</evidence>
<feature type="signal peptide" evidence="4">
    <location>
        <begin position="1"/>
        <end position="16"/>
    </location>
</feature>
<proteinExistence type="predicted"/>
<dbReference type="GO" id="GO:0046872">
    <property type="term" value="F:metal ion binding"/>
    <property type="evidence" value="ECO:0007669"/>
    <property type="project" value="UniProtKB-KW"/>
</dbReference>
<keyword evidence="4" id="KW-0732">Signal</keyword>
<feature type="transmembrane region" description="Helical" evidence="3">
    <location>
        <begin position="698"/>
        <end position="721"/>
    </location>
</feature>